<evidence type="ECO:0000313" key="1">
    <source>
        <dbReference type="EMBL" id="SPF38318.1"/>
    </source>
</evidence>
<gene>
    <name evidence="1" type="ORF">SBA1_20018</name>
</gene>
<organism evidence="1 2">
    <name type="scientific">Candidatus Sulfotelmatobacter kueseliae</name>
    <dbReference type="NCBI Taxonomy" id="2042962"/>
    <lineage>
        <taxon>Bacteria</taxon>
        <taxon>Pseudomonadati</taxon>
        <taxon>Acidobacteriota</taxon>
        <taxon>Terriglobia</taxon>
        <taxon>Terriglobales</taxon>
        <taxon>Candidatus Korobacteraceae</taxon>
        <taxon>Candidatus Sulfotelmatobacter</taxon>
    </lineage>
</organism>
<protein>
    <submittedName>
        <fullName evidence="1">Uncharacterized protein</fullName>
    </submittedName>
</protein>
<accession>A0A2U3KFB0</accession>
<dbReference type="EMBL" id="OMOD01000111">
    <property type="protein sequence ID" value="SPF38318.1"/>
    <property type="molecule type" value="Genomic_DNA"/>
</dbReference>
<dbReference type="AlphaFoldDB" id="A0A2U3KFB0"/>
<dbReference type="Proteomes" id="UP000238701">
    <property type="component" value="Unassembled WGS sequence"/>
</dbReference>
<evidence type="ECO:0000313" key="2">
    <source>
        <dbReference type="Proteomes" id="UP000238701"/>
    </source>
</evidence>
<sequence length="826" mass="89731">MRPPEFNSFLHPREAANQFRVLLVFSLIVSAASAQSGGSAAFDLVGPKVEARVQRNGVTLPISEVPNLRAGDRVWVHPDLPESQSVHYLMVVVFLRGATNPPPDSWFTRVETWSRPVRDEGVFVIVPEEAQEALVFLAPDTGGAFSTLRRAVEGKPGVFVRAAQDLEQAALDRARLEKYLEAVREVSTGDPEQLKARTTLLARSLNIRLEQQCFDKPSAQQVPCLTQNTDQLVLDDAHSQTMVATLTSGTSTDLLNQISSTPTARGGYYSPYIGAVMDVARILGTTHTAQYVYIPALALPRQDELNLRLNNPPSFRNPKSVLVIGLPAVRPSPIPPLRALDPSQVYCAGKPSLLLPADGAPLVFATELAHNFVLHVDAKSGPGFDLPAKADPLRGGFVVDTEALQAADLEREVTGVLRGAWGFDSFDGPHYHLRAPRSAQWIVASRDASVLIVGREDTLHLQSSDACCVSEVALKDEQGKGLESDWKISKPDELEVKVRLQNAVAGSVTMVIRKFGVREPEEIPLHTYAEAGRLGSFAIHAGDAAGLLKGTRLDQVSSLDLNGLRFEPGSLTRAHQEDELELTTSDAAAATKLHAGDSVIAHVTLHDGRTLDLTTQIEVPRPKVSMLNKSVQLDQASSPPIVRLGSPDELPQEGRLNFFLKAQVPENFPPTEKIEVATADESFRVLLTFNDGNLTLQDAKTVYAVLDPMRLLGPSAFGPLKFRPVTGDGTEGDWQPLVNLVRIPELQGIRCLPPPEKQCTLTGDKLFLLDSVSSDPGFLNVVTVPEAFVDDALAIPPLKAKTLYLRLRDDPSTVDTAVLPVLPPQQ</sequence>
<proteinExistence type="predicted"/>
<name>A0A2U3KFB0_9BACT</name>
<reference evidence="2" key="1">
    <citation type="submission" date="2018-02" db="EMBL/GenBank/DDBJ databases">
        <authorList>
            <person name="Hausmann B."/>
        </authorList>
    </citation>
    <scope>NUCLEOTIDE SEQUENCE [LARGE SCALE GENOMIC DNA]</scope>
    <source>
        <strain evidence="2">Peat soil MAG SbA1</strain>
    </source>
</reference>